<accession>A0AAJ1UDF2</accession>
<sequence length="229" mass="24566">MSPKQLAFDLTSKPALGREDFYVSPANAQAVAMIEGWQGWPGRKLALIGPSGAGKTHLVHVWAALSNAQIVPASELKERDIAALAQGHLAVEDVPAIAGDIAAEEALFHLHNLASAEGRSLLLTAPVPPIRWGLSLPDLMSRMQGTTAVVVESPDDELLSAVLMKLFADRQLSPSPETLPYLIRHIDRSFEMARRVVAALDDAALSQGREINRKLAGEVISDLTDNDAS</sequence>
<evidence type="ECO:0000313" key="1">
    <source>
        <dbReference type="EMBL" id="MDQ2095478.1"/>
    </source>
</evidence>
<dbReference type="Gene3D" id="3.40.50.300">
    <property type="entry name" value="P-loop containing nucleotide triphosphate hydrolases"/>
    <property type="match status" value="1"/>
</dbReference>
<dbReference type="PANTHER" id="PTHR30050:SF5">
    <property type="entry name" value="DNAA REGULATORY INACTIVATOR HDA"/>
    <property type="match status" value="1"/>
</dbReference>
<dbReference type="InterPro" id="IPR027417">
    <property type="entry name" value="P-loop_NTPase"/>
</dbReference>
<dbReference type="AlphaFoldDB" id="A0AAJ1UDF2"/>
<reference evidence="1" key="2">
    <citation type="submission" date="2023-04" db="EMBL/GenBank/DDBJ databases">
        <title>'Rhodoalgimonas zhirmunskyi' gen. nov., isolated from a red alga.</title>
        <authorList>
            <person name="Nedashkovskaya O.I."/>
            <person name="Otstavnykh N.Y."/>
            <person name="Bystritskaya E.P."/>
            <person name="Balabanova L.A."/>
            <person name="Isaeva M.P."/>
        </authorList>
    </citation>
    <scope>NUCLEOTIDE SEQUENCE</scope>
    <source>
        <strain evidence="1">10Alg 79</strain>
    </source>
</reference>
<keyword evidence="2" id="KW-1185">Reference proteome</keyword>
<dbReference type="Proteomes" id="UP001227162">
    <property type="component" value="Unassembled WGS sequence"/>
</dbReference>
<organism evidence="1 2">
    <name type="scientific">Rhodalgimonas zhirmunskyi</name>
    <dbReference type="NCBI Taxonomy" id="2964767"/>
    <lineage>
        <taxon>Bacteria</taxon>
        <taxon>Pseudomonadati</taxon>
        <taxon>Pseudomonadota</taxon>
        <taxon>Alphaproteobacteria</taxon>
        <taxon>Rhodobacterales</taxon>
        <taxon>Roseobacteraceae</taxon>
        <taxon>Rhodalgimonas</taxon>
    </lineage>
</organism>
<evidence type="ECO:0000313" key="2">
    <source>
        <dbReference type="Proteomes" id="UP001227162"/>
    </source>
</evidence>
<dbReference type="GO" id="GO:0006270">
    <property type="term" value="P:DNA replication initiation"/>
    <property type="evidence" value="ECO:0007669"/>
    <property type="project" value="TreeGrafter"/>
</dbReference>
<name>A0AAJ1UDF2_9RHOB</name>
<dbReference type="GO" id="GO:0003688">
    <property type="term" value="F:DNA replication origin binding"/>
    <property type="evidence" value="ECO:0007669"/>
    <property type="project" value="TreeGrafter"/>
</dbReference>
<dbReference type="SUPFAM" id="SSF52540">
    <property type="entry name" value="P-loop containing nucleoside triphosphate hydrolases"/>
    <property type="match status" value="1"/>
</dbReference>
<dbReference type="RefSeq" id="WP_317627094.1">
    <property type="nucleotide sequence ID" value="NZ_JANFFA010000004.1"/>
</dbReference>
<proteinExistence type="predicted"/>
<protein>
    <submittedName>
        <fullName evidence="1">DnaA/Hda family protein</fullName>
    </submittedName>
</protein>
<gene>
    <name evidence="1" type="ORF">NOI20_15265</name>
</gene>
<comment type="caution">
    <text evidence="1">The sequence shown here is derived from an EMBL/GenBank/DDBJ whole genome shotgun (WGS) entry which is preliminary data.</text>
</comment>
<dbReference type="Gene3D" id="1.10.8.60">
    <property type="match status" value="1"/>
</dbReference>
<dbReference type="PANTHER" id="PTHR30050">
    <property type="entry name" value="CHROMOSOMAL REPLICATION INITIATOR PROTEIN DNAA"/>
    <property type="match status" value="1"/>
</dbReference>
<dbReference type="EMBL" id="JANFFA010000004">
    <property type="protein sequence ID" value="MDQ2095478.1"/>
    <property type="molecule type" value="Genomic_DNA"/>
</dbReference>
<dbReference type="GO" id="GO:0005886">
    <property type="term" value="C:plasma membrane"/>
    <property type="evidence" value="ECO:0007669"/>
    <property type="project" value="TreeGrafter"/>
</dbReference>
<reference evidence="1" key="1">
    <citation type="submission" date="2022-07" db="EMBL/GenBank/DDBJ databases">
        <authorList>
            <person name="Otstavnykh N."/>
            <person name="Isaeva M."/>
            <person name="Bystritskaya E."/>
        </authorList>
    </citation>
    <scope>NUCLEOTIDE SEQUENCE</scope>
    <source>
        <strain evidence="1">10Alg 79</strain>
    </source>
</reference>